<evidence type="ECO:0000313" key="3">
    <source>
        <dbReference type="Proteomes" id="UP000260420"/>
    </source>
</evidence>
<dbReference type="NCBIfam" id="TIGR01725">
    <property type="entry name" value="phge_HK97_gp10"/>
    <property type="match status" value="1"/>
</dbReference>
<feature type="region of interest" description="Disordered" evidence="1">
    <location>
        <begin position="42"/>
        <end position="66"/>
    </location>
</feature>
<accession>A0A0U3SU81</accession>
<evidence type="ECO:0000256" key="1">
    <source>
        <dbReference type="SAM" id="MobiDB-lite"/>
    </source>
</evidence>
<evidence type="ECO:0000313" key="2">
    <source>
        <dbReference type="EMBL" id="ALV83502.1"/>
    </source>
</evidence>
<proteinExistence type="predicted"/>
<dbReference type="GeneID" id="55599498"/>
<dbReference type="KEGG" id="vg:55599498"/>
<evidence type="ECO:0008006" key="4">
    <source>
        <dbReference type="Google" id="ProtNLM"/>
    </source>
</evidence>
<sequence>MAEVTTFGIQEAIQRFEALGRSVKTIENSALKKGAGVVRDALEAESPVSAHPKPPSPKESWRTGKHAKDEVLVGKIKTRNGVKSISVGWEKDDNSPHFYMKFQNWGTSKMPHPPHKGFIEKTVTHTEVKAVHEMRNVFAAALQIV</sequence>
<protein>
    <recommendedName>
        <fullName evidence="4">Head-tail joining protein</fullName>
    </recommendedName>
</protein>
<organism evidence="2 3">
    <name type="scientific">Bacillus phage vB_BceS-MY192</name>
    <dbReference type="NCBI Taxonomy" id="1759525"/>
    <lineage>
        <taxon>Viruses</taxon>
        <taxon>Duplodnaviria</taxon>
        <taxon>Heunggongvirae</taxon>
        <taxon>Uroviricota</taxon>
        <taxon>Caudoviricetes</taxon>
        <taxon>Hubeivirus</taxon>
        <taxon>Hubeivirus MY192</taxon>
    </lineage>
</organism>
<dbReference type="Proteomes" id="UP000260420">
    <property type="component" value="Segment"/>
</dbReference>
<dbReference type="EMBL" id="KT725776">
    <property type="protein sequence ID" value="ALV83502.1"/>
    <property type="molecule type" value="Genomic_DNA"/>
</dbReference>
<name>A0A0U3SU81_9CAUD</name>
<dbReference type="Pfam" id="PF04883">
    <property type="entry name" value="HK97-gp10_like"/>
    <property type="match status" value="1"/>
</dbReference>
<keyword evidence="3" id="KW-1185">Reference proteome</keyword>
<dbReference type="RefSeq" id="YP_009830084.1">
    <property type="nucleotide sequence ID" value="NC_048633.1"/>
</dbReference>
<dbReference type="InterPro" id="IPR010064">
    <property type="entry name" value="HK97-gp10_tail"/>
</dbReference>
<reference evidence="2 3" key="1">
    <citation type="journal article" date="2016" name="Genome Announc.">
        <title>Genome Sequence of Bacillus cereus Phage vB_BceS-MY192.</title>
        <authorList>
            <person name="Yang Y."/>
            <person name="Zhan L."/>
            <person name="Chen J."/>
            <person name="Zhang Y."/>
            <person name="Sun Y."/>
            <person name="Yang Z."/>
            <person name="Jiang L."/>
            <person name="Zhu H."/>
            <person name="Zhang Y."/>
            <person name="Lu Y."/>
            <person name="Mei L."/>
        </authorList>
    </citation>
    <scope>NUCLEOTIDE SEQUENCE [LARGE SCALE GENOMIC DNA]</scope>
</reference>